<proteinExistence type="predicted"/>
<reference evidence="2 3" key="1">
    <citation type="submission" date="2024-06" db="EMBL/GenBank/DDBJ databases">
        <title>Flavobacterium spp. isolated from glacier.</title>
        <authorList>
            <person name="Han D."/>
        </authorList>
    </citation>
    <scope>NUCLEOTIDE SEQUENCE [LARGE SCALE GENOMIC DNA]</scope>
    <source>
        <strain evidence="2 3">LB3P45</strain>
    </source>
</reference>
<evidence type="ECO:0000256" key="1">
    <source>
        <dbReference type="SAM" id="SignalP"/>
    </source>
</evidence>
<evidence type="ECO:0008006" key="4">
    <source>
        <dbReference type="Google" id="ProtNLM"/>
    </source>
</evidence>
<feature type="signal peptide" evidence="1">
    <location>
        <begin position="1"/>
        <end position="27"/>
    </location>
</feature>
<dbReference type="Proteomes" id="UP001600039">
    <property type="component" value="Unassembled WGS sequence"/>
</dbReference>
<keyword evidence="3" id="KW-1185">Reference proteome</keyword>
<accession>A0ABW6HHX2</accession>
<protein>
    <recommendedName>
        <fullName evidence="4">Cell wall anchor protein</fullName>
    </recommendedName>
</protein>
<evidence type="ECO:0000313" key="3">
    <source>
        <dbReference type="Proteomes" id="UP001600039"/>
    </source>
</evidence>
<sequence length="492" mass="52240">MKKNYSTKKVLQACLLFFMIITTNMFGQVGIGTTTPNASSILDLTSSTQGLLTPRMTTVERMGIVSPADGLMVYDTNLKSFFHYDNSLSTWNKLNSDGNYGRIKFKRVKSTDVLATVLAAEKTAGGGSKYLLDTGTLYEINGTINLDFPIELNNAYLIGQDSSEDKLVKASGDLFTGTTGGSVRVLTLTAAAGKVFNITGGGTQNLVFRDAIVASSSSVGVIDGFSLVFVSIVQYTANTTGIIYKDVSKLLISNAGWFGNNSGTYETLQGTFGLIQKGGGFTEVNGTSVGLDVSSNPTITGDALLEMVVFTGTNTSGYVKGYTIGSYKGFSFNDRWNVRSSGIPVEGDAVASGDVNFNYDVGSGASTTITGLNTPVKLAGTTTSGTLYRFADGATNNKLIYKGSKRRYFLAAAIFSFQSSVATDGVFIFYVAKNGVVINQSKVYCGVNLSDIDSGTILTKVDMSTNDYLEAWVSRFSGTGNVLTVSLNLVVN</sequence>
<comment type="caution">
    <text evidence="2">The sequence shown here is derived from an EMBL/GenBank/DDBJ whole genome shotgun (WGS) entry which is preliminary data.</text>
</comment>
<dbReference type="EMBL" id="JBHZQA010000001">
    <property type="protein sequence ID" value="MFE3846425.1"/>
    <property type="molecule type" value="Genomic_DNA"/>
</dbReference>
<feature type="chain" id="PRO_5045065376" description="Cell wall anchor protein" evidence="1">
    <location>
        <begin position="28"/>
        <end position="492"/>
    </location>
</feature>
<gene>
    <name evidence="2" type="ORF">ACFX5D_00375</name>
</gene>
<name>A0ABW6HHX2_9FLAO</name>
<organism evidence="2 3">
    <name type="scientific">Flavobacterium fructosi</name>
    <dbReference type="NCBI Taxonomy" id="3230416"/>
    <lineage>
        <taxon>Bacteria</taxon>
        <taxon>Pseudomonadati</taxon>
        <taxon>Bacteroidota</taxon>
        <taxon>Flavobacteriia</taxon>
        <taxon>Flavobacteriales</taxon>
        <taxon>Flavobacteriaceae</taxon>
        <taxon>Flavobacterium</taxon>
    </lineage>
</organism>
<keyword evidence="1" id="KW-0732">Signal</keyword>
<evidence type="ECO:0000313" key="2">
    <source>
        <dbReference type="EMBL" id="MFE3846425.1"/>
    </source>
</evidence>
<dbReference type="RefSeq" id="WP_379856305.1">
    <property type="nucleotide sequence ID" value="NZ_JBHZQA010000001.1"/>
</dbReference>